<sequence length="117" mass="13060">MTPSKKSKFDRRRFPRVKAPVYYRPTDVFGTSNQASNISLAGVRIYSNKPFKKSQPLEIELLLPNGNSLKAIVRVVWISALPPGSEALYDVGLEFINIADDVIPKLQSVLEESSPIE</sequence>
<protein>
    <recommendedName>
        <fullName evidence="1">PilZ domain-containing protein</fullName>
    </recommendedName>
</protein>
<comment type="caution">
    <text evidence="2">The sequence shown here is derived from an EMBL/GenBank/DDBJ whole genome shotgun (WGS) entry which is preliminary data.</text>
</comment>
<gene>
    <name evidence="2" type="ORF">LCGC14_0802460</name>
</gene>
<organism evidence="2">
    <name type="scientific">marine sediment metagenome</name>
    <dbReference type="NCBI Taxonomy" id="412755"/>
    <lineage>
        <taxon>unclassified sequences</taxon>
        <taxon>metagenomes</taxon>
        <taxon>ecological metagenomes</taxon>
    </lineage>
</organism>
<evidence type="ECO:0000259" key="1">
    <source>
        <dbReference type="Pfam" id="PF07238"/>
    </source>
</evidence>
<dbReference type="SUPFAM" id="SSF141371">
    <property type="entry name" value="PilZ domain-like"/>
    <property type="match status" value="1"/>
</dbReference>
<evidence type="ECO:0000313" key="2">
    <source>
        <dbReference type="EMBL" id="KKN33570.1"/>
    </source>
</evidence>
<dbReference type="Pfam" id="PF07238">
    <property type="entry name" value="PilZ"/>
    <property type="match status" value="1"/>
</dbReference>
<dbReference type="Gene3D" id="2.40.10.220">
    <property type="entry name" value="predicted glycosyltransferase like domains"/>
    <property type="match status" value="1"/>
</dbReference>
<proteinExistence type="predicted"/>
<dbReference type="GO" id="GO:0035438">
    <property type="term" value="F:cyclic-di-GMP binding"/>
    <property type="evidence" value="ECO:0007669"/>
    <property type="project" value="InterPro"/>
</dbReference>
<accession>A0A0F9PP47</accession>
<dbReference type="EMBL" id="LAZR01002167">
    <property type="protein sequence ID" value="KKN33570.1"/>
    <property type="molecule type" value="Genomic_DNA"/>
</dbReference>
<dbReference type="AlphaFoldDB" id="A0A0F9PP47"/>
<name>A0A0F9PP47_9ZZZZ</name>
<feature type="domain" description="PilZ" evidence="1">
    <location>
        <begin position="10"/>
        <end position="107"/>
    </location>
</feature>
<dbReference type="InterPro" id="IPR009875">
    <property type="entry name" value="PilZ_domain"/>
</dbReference>
<reference evidence="2" key="1">
    <citation type="journal article" date="2015" name="Nature">
        <title>Complex archaea that bridge the gap between prokaryotes and eukaryotes.</title>
        <authorList>
            <person name="Spang A."/>
            <person name="Saw J.H."/>
            <person name="Jorgensen S.L."/>
            <person name="Zaremba-Niedzwiedzka K."/>
            <person name="Martijn J."/>
            <person name="Lind A.E."/>
            <person name="van Eijk R."/>
            <person name="Schleper C."/>
            <person name="Guy L."/>
            <person name="Ettema T.J."/>
        </authorList>
    </citation>
    <scope>NUCLEOTIDE SEQUENCE</scope>
</reference>